<dbReference type="Gene3D" id="2.140.10.30">
    <property type="entry name" value="Dipeptidylpeptidase IV, N-terminal domain"/>
    <property type="match status" value="1"/>
</dbReference>
<dbReference type="Pfam" id="PF00930">
    <property type="entry name" value="DPPIV_N"/>
    <property type="match status" value="1"/>
</dbReference>
<keyword evidence="4" id="KW-0378">Hydrolase</keyword>
<reference evidence="5" key="1">
    <citation type="journal article" date="2019" name="Int. J. Syst. Evol. Microbiol.">
        <title>The Global Catalogue of Microorganisms (GCM) 10K type strain sequencing project: providing services to taxonomists for standard genome sequencing and annotation.</title>
        <authorList>
            <consortium name="The Broad Institute Genomics Platform"/>
            <consortium name="The Broad Institute Genome Sequencing Center for Infectious Disease"/>
            <person name="Wu L."/>
            <person name="Ma J."/>
        </authorList>
    </citation>
    <scope>NUCLEOTIDE SEQUENCE [LARGE SCALE GENOMIC DNA]</scope>
    <source>
        <strain evidence="5">CGMCC 1.15304</strain>
    </source>
</reference>
<evidence type="ECO:0000259" key="3">
    <source>
        <dbReference type="Pfam" id="PF00930"/>
    </source>
</evidence>
<keyword evidence="1" id="KW-0732">Signal</keyword>
<evidence type="ECO:0000313" key="5">
    <source>
        <dbReference type="Proteomes" id="UP001595776"/>
    </source>
</evidence>
<dbReference type="GO" id="GO:0016787">
    <property type="term" value="F:hydrolase activity"/>
    <property type="evidence" value="ECO:0007669"/>
    <property type="project" value="UniProtKB-KW"/>
</dbReference>
<dbReference type="PANTHER" id="PTHR11731">
    <property type="entry name" value="PROTEASE FAMILY S9B,C DIPEPTIDYL-PEPTIDASE IV-RELATED"/>
    <property type="match status" value="1"/>
</dbReference>
<dbReference type="InterPro" id="IPR001375">
    <property type="entry name" value="Peptidase_S9_cat"/>
</dbReference>
<dbReference type="InterPro" id="IPR050278">
    <property type="entry name" value="Serine_Prot_S9B/DPPIV"/>
</dbReference>
<dbReference type="SUPFAM" id="SSF82171">
    <property type="entry name" value="DPP6 N-terminal domain-like"/>
    <property type="match status" value="1"/>
</dbReference>
<dbReference type="InterPro" id="IPR002469">
    <property type="entry name" value="Peptidase_S9B_N"/>
</dbReference>
<comment type="caution">
    <text evidence="4">The sequence shown here is derived from an EMBL/GenBank/DDBJ whole genome shotgun (WGS) entry which is preliminary data.</text>
</comment>
<sequence length="741" mass="82520">MKNILTKSAAMLAFGAFATGTVCAEELTIERLVGSPSISGPSVQGLEMSPDGRRITFLRGKAENQAQLDLWEYDVETGEASLLVDSSVLLGGKEEELSEEEKARRERNRSLTGKSGIVSYDWSADGKALLFPLGGDVFVLPLGGEVKQLTATPEYETDIKFSPEGSYVSFIRDRELYVVNVATGDEIKLTSGATATVANGMSEFVAQEELGRFTGYWWSPNEAYVAFEQFDESAVPVKDRYEVQPDGSVITTLQRYPEAGSTNVDVRLGVASVADQSVRWIDLGEDKDIYLARVDWEPDSSSVVVQRLNRAQTQLDMLWAEADGSDVDVFLSEKSDVWINMHDSLEFTADGSLMIWASERSGFKHLYAYDLEDRGVTALTSGEWAINEIEHVDDKTGTVYFTGYKDSPLEQHLYSVPLNGGEIKRISQEPGWHQVTVGQDVFVDKFSSPDQPPQVMVRNLKDGSTRFAILENKLDASHPFEPYLASRVKTSFGTIKADDGTDLYYRMYQPANMEQGRKYPAVLAPYGGPHGQRVRHDWRLDFNHMLARNGFVVLVLDNRGMANRGLKFESHIKNAMGSVEVADQVAGANFLKGFEHIDGDNIGFWGWSYGGYMTLMALFQAPETFKAGVSVAPVTDWRLYDTAYTERYLGHPDAPGDVYENSSVFKYIDGFKGKLLLIHGMADDNVFFDNSVKLMAALQNKGKPFELMTYPGKKHGIRGEATQAHLYNQALEFFRRTLQGN</sequence>
<dbReference type="RefSeq" id="WP_231727153.1">
    <property type="nucleotide sequence ID" value="NZ_JBHSCR010000007.1"/>
</dbReference>
<protein>
    <submittedName>
        <fullName evidence="4">Alpha/beta fold hydrolase</fullName>
    </submittedName>
</protein>
<organism evidence="4 5">
    <name type="scientific">Kordiimonas lipolytica</name>
    <dbReference type="NCBI Taxonomy" id="1662421"/>
    <lineage>
        <taxon>Bacteria</taxon>
        <taxon>Pseudomonadati</taxon>
        <taxon>Pseudomonadota</taxon>
        <taxon>Alphaproteobacteria</taxon>
        <taxon>Kordiimonadales</taxon>
        <taxon>Kordiimonadaceae</taxon>
        <taxon>Kordiimonas</taxon>
    </lineage>
</organism>
<gene>
    <name evidence="4" type="ORF">ACFO5Q_11000</name>
</gene>
<dbReference type="SUPFAM" id="SSF53474">
    <property type="entry name" value="alpha/beta-Hydrolases"/>
    <property type="match status" value="1"/>
</dbReference>
<accession>A0ABV8UBU6</accession>
<dbReference type="Pfam" id="PF00326">
    <property type="entry name" value="Peptidase_S9"/>
    <property type="match status" value="1"/>
</dbReference>
<evidence type="ECO:0000256" key="1">
    <source>
        <dbReference type="SAM" id="SignalP"/>
    </source>
</evidence>
<dbReference type="Proteomes" id="UP001595776">
    <property type="component" value="Unassembled WGS sequence"/>
</dbReference>
<dbReference type="InterPro" id="IPR029058">
    <property type="entry name" value="AB_hydrolase_fold"/>
</dbReference>
<feature type="domain" description="Dipeptidylpeptidase IV N-terminal" evidence="3">
    <location>
        <begin position="136"/>
        <end position="453"/>
    </location>
</feature>
<proteinExistence type="predicted"/>
<evidence type="ECO:0000259" key="2">
    <source>
        <dbReference type="Pfam" id="PF00326"/>
    </source>
</evidence>
<feature type="domain" description="Peptidase S9 prolyl oligopeptidase catalytic" evidence="2">
    <location>
        <begin position="545"/>
        <end position="739"/>
    </location>
</feature>
<evidence type="ECO:0000313" key="4">
    <source>
        <dbReference type="EMBL" id="MFC4348375.1"/>
    </source>
</evidence>
<dbReference type="PANTHER" id="PTHR11731:SF193">
    <property type="entry name" value="DIPEPTIDYL PEPTIDASE 9"/>
    <property type="match status" value="1"/>
</dbReference>
<name>A0ABV8UBU6_9PROT</name>
<dbReference type="Gene3D" id="3.40.50.1820">
    <property type="entry name" value="alpha/beta hydrolase"/>
    <property type="match status" value="1"/>
</dbReference>
<feature type="signal peptide" evidence="1">
    <location>
        <begin position="1"/>
        <end position="24"/>
    </location>
</feature>
<keyword evidence="5" id="KW-1185">Reference proteome</keyword>
<dbReference type="EMBL" id="JBHSCR010000007">
    <property type="protein sequence ID" value="MFC4348375.1"/>
    <property type="molecule type" value="Genomic_DNA"/>
</dbReference>
<feature type="chain" id="PRO_5047028332" evidence="1">
    <location>
        <begin position="25"/>
        <end position="741"/>
    </location>
</feature>